<keyword evidence="9" id="KW-0119">Carbohydrate metabolism</keyword>
<evidence type="ECO:0000256" key="1">
    <source>
        <dbReference type="ARBA" id="ARBA00006566"/>
    </source>
</evidence>
<dbReference type="InterPro" id="IPR019741">
    <property type="entry name" value="Galactokinase_CS"/>
</dbReference>
<dbReference type="InterPro" id="IPR014721">
    <property type="entry name" value="Ribsml_uS5_D2-typ_fold_subgr"/>
</dbReference>
<dbReference type="PANTHER" id="PTHR10457">
    <property type="entry name" value="MEVALONATE KINASE/GALACTOKINASE"/>
    <property type="match status" value="1"/>
</dbReference>
<dbReference type="InterPro" id="IPR006203">
    <property type="entry name" value="GHMP_knse_ATP-bd_CS"/>
</dbReference>
<dbReference type="FunFam" id="3.30.230.10:FF:000040">
    <property type="entry name" value="Galactokinase 1"/>
    <property type="match status" value="1"/>
</dbReference>
<dbReference type="EMBL" id="CAJPEX010000117">
    <property type="protein sequence ID" value="CAG0913463.1"/>
    <property type="molecule type" value="Genomic_DNA"/>
</dbReference>
<dbReference type="Gene3D" id="3.30.70.890">
    <property type="entry name" value="GHMP kinase, C-terminal domain"/>
    <property type="match status" value="1"/>
</dbReference>
<dbReference type="SUPFAM" id="SSF54211">
    <property type="entry name" value="Ribosomal protein S5 domain 2-like"/>
    <property type="match status" value="1"/>
</dbReference>
<feature type="compositionally biased region" description="Polar residues" evidence="11">
    <location>
        <begin position="131"/>
        <end position="140"/>
    </location>
</feature>
<dbReference type="GO" id="GO:0006012">
    <property type="term" value="P:galactose metabolic process"/>
    <property type="evidence" value="ECO:0007669"/>
    <property type="project" value="InterPro"/>
</dbReference>
<dbReference type="InterPro" id="IPR000705">
    <property type="entry name" value="Galactokinase"/>
</dbReference>
<dbReference type="CDD" id="cd00174">
    <property type="entry name" value="SH3"/>
    <property type="match status" value="1"/>
</dbReference>
<evidence type="ECO:0000256" key="4">
    <source>
        <dbReference type="ARBA" id="ARBA00022723"/>
    </source>
</evidence>
<dbReference type="InterPro" id="IPR006204">
    <property type="entry name" value="GHMP_kinase_N_dom"/>
</dbReference>
<keyword evidence="6" id="KW-0418">Kinase</keyword>
<feature type="compositionally biased region" description="Pro residues" evidence="11">
    <location>
        <begin position="242"/>
        <end position="252"/>
    </location>
</feature>
<name>A0A7R9BGJ2_9CRUS</name>
<dbReference type="InterPro" id="IPR013750">
    <property type="entry name" value="GHMP_kinase_C_dom"/>
</dbReference>
<dbReference type="InterPro" id="IPR019539">
    <property type="entry name" value="GalKase_N"/>
</dbReference>
<evidence type="ECO:0000256" key="11">
    <source>
        <dbReference type="SAM" id="MobiDB-lite"/>
    </source>
</evidence>
<keyword evidence="2 10" id="KW-0728">SH3 domain</keyword>
<dbReference type="GO" id="GO:0005524">
    <property type="term" value="F:ATP binding"/>
    <property type="evidence" value="ECO:0007669"/>
    <property type="project" value="UniProtKB-KW"/>
</dbReference>
<evidence type="ECO:0000313" key="13">
    <source>
        <dbReference type="EMBL" id="CAD7273311.1"/>
    </source>
</evidence>
<dbReference type="InterPro" id="IPR036554">
    <property type="entry name" value="GHMP_kinase_C_sf"/>
</dbReference>
<evidence type="ECO:0000256" key="5">
    <source>
        <dbReference type="ARBA" id="ARBA00022741"/>
    </source>
</evidence>
<comment type="similarity">
    <text evidence="1">Belongs to the GHMP kinase family. GalK subfamily.</text>
</comment>
<feature type="region of interest" description="Disordered" evidence="11">
    <location>
        <begin position="230"/>
        <end position="279"/>
    </location>
</feature>
<keyword evidence="3" id="KW-0808">Transferase</keyword>
<evidence type="ECO:0000256" key="9">
    <source>
        <dbReference type="ARBA" id="ARBA00023277"/>
    </source>
</evidence>
<evidence type="ECO:0000256" key="6">
    <source>
        <dbReference type="ARBA" id="ARBA00022777"/>
    </source>
</evidence>
<dbReference type="FunFam" id="3.30.70.890:FF:000001">
    <property type="entry name" value="Galactokinase"/>
    <property type="match status" value="1"/>
</dbReference>
<dbReference type="NCBIfam" id="TIGR00131">
    <property type="entry name" value="gal_kin"/>
    <property type="match status" value="1"/>
</dbReference>
<dbReference type="InterPro" id="IPR001452">
    <property type="entry name" value="SH3_domain"/>
</dbReference>
<dbReference type="PRINTS" id="PR00959">
    <property type="entry name" value="MEVGALKINASE"/>
</dbReference>
<dbReference type="PROSITE" id="PS00106">
    <property type="entry name" value="GALACTOKINASE"/>
    <property type="match status" value="1"/>
</dbReference>
<organism evidence="13">
    <name type="scientific">Notodromas monacha</name>
    <dbReference type="NCBI Taxonomy" id="399045"/>
    <lineage>
        <taxon>Eukaryota</taxon>
        <taxon>Metazoa</taxon>
        <taxon>Ecdysozoa</taxon>
        <taxon>Arthropoda</taxon>
        <taxon>Crustacea</taxon>
        <taxon>Oligostraca</taxon>
        <taxon>Ostracoda</taxon>
        <taxon>Podocopa</taxon>
        <taxon>Podocopida</taxon>
        <taxon>Cypridocopina</taxon>
        <taxon>Cypridoidea</taxon>
        <taxon>Cyprididae</taxon>
        <taxon>Notodromas</taxon>
    </lineage>
</organism>
<gene>
    <name evidence="13" type="ORF">NMOB1V02_LOCUS1204</name>
</gene>
<dbReference type="PRINTS" id="PR00473">
    <property type="entry name" value="GALCTOKINASE"/>
</dbReference>
<dbReference type="PROSITE" id="PS00627">
    <property type="entry name" value="GHMP_KINASES_ATP"/>
    <property type="match status" value="1"/>
</dbReference>
<dbReference type="PROSITE" id="PS50002">
    <property type="entry name" value="SH3"/>
    <property type="match status" value="2"/>
</dbReference>
<sequence>MASTREKNVPTRPAPGAPAFAKLRNLIAPDSNARSPSSRSSFYSDTNAKKNQKKPPPRPPPPKFNHAMHRSVSLERNLAAFVPQAQGYTFPQMPALIPPPVSAKPKLNQDLSTLIDLFSSPPPSSSSSSPTLTHHSGSDGFSVNSLTIDEDFDPFSPRSLASKQKDSFNKLRDDSALHIKPDSGLQRQYALLQGKAVTPPKTKKPTVIRNNRPTLAVKPQLLTSIPTYTLPSDLKCDRESSPPEPMIPPPKAPDVNILSSWDDEPPALPPRRPHSEEPFNTEEPHAIVLFDYERTHPDDLGCIAGEVVYLVNKVSEDWFTCRKRNGAEGLIPANFLDILEPLKPRGEALTALYSFPGEMNGDLAFPEGAIVFAEARINDEWLFGSYDGKSGQFPVNFVTVVTNNLPQHSSGFAMEKIAVGLFLKEFDASPTIAVAAPGRVNLIGEHTDYNGGFVLPMALPLKTVIVGRVVEGTTFTVVSKSVDSEEARVVFGTDKDHIERGLPKWANYVKGVCKFFPGNLKAVEVLIYSDVPLGAGLSSSAALEVATCTFLEASTGHKMSPIDKALLCQKAEHEFASVPCGIMDQFISSLGVERNALLIDCQSLSTKLVPLGNEASVFICDSNVKHDLGGSEYPKRSAQCKRASAILGKECLRDCSLDELEVSRELLDEETFRRVRHVVSEIQRTQDAVKALESQDFATFGRLMTESHASLRDDYEVSCKELDELVDLALEVDGVYGSRMTGGGFGGCTVTLVKKEAVDALKKHLNEKYSGNASFYVCEASRGATEIDIPVHQ</sequence>
<dbReference type="Proteomes" id="UP000678499">
    <property type="component" value="Unassembled WGS sequence"/>
</dbReference>
<dbReference type="PANTHER" id="PTHR10457:SF7">
    <property type="entry name" value="GALACTOKINASE-RELATED"/>
    <property type="match status" value="1"/>
</dbReference>
<keyword evidence="8" id="KW-0460">Magnesium</keyword>
<proteinExistence type="inferred from homology"/>
<dbReference type="GO" id="GO:0046872">
    <property type="term" value="F:metal ion binding"/>
    <property type="evidence" value="ECO:0007669"/>
    <property type="project" value="UniProtKB-KW"/>
</dbReference>
<dbReference type="Pfam" id="PF08544">
    <property type="entry name" value="GHMP_kinases_C"/>
    <property type="match status" value="1"/>
</dbReference>
<dbReference type="InterPro" id="IPR036028">
    <property type="entry name" value="SH3-like_dom_sf"/>
</dbReference>
<dbReference type="SUPFAM" id="SSF55060">
    <property type="entry name" value="GHMP Kinase, C-terminal domain"/>
    <property type="match status" value="1"/>
</dbReference>
<dbReference type="Pfam" id="PF00018">
    <property type="entry name" value="SH3_1"/>
    <property type="match status" value="2"/>
</dbReference>
<feature type="region of interest" description="Disordered" evidence="11">
    <location>
        <begin position="115"/>
        <end position="140"/>
    </location>
</feature>
<dbReference type="GO" id="GO:0005829">
    <property type="term" value="C:cytosol"/>
    <property type="evidence" value="ECO:0007669"/>
    <property type="project" value="TreeGrafter"/>
</dbReference>
<dbReference type="Gene3D" id="2.30.30.40">
    <property type="entry name" value="SH3 Domains"/>
    <property type="match status" value="2"/>
</dbReference>
<evidence type="ECO:0000256" key="3">
    <source>
        <dbReference type="ARBA" id="ARBA00022679"/>
    </source>
</evidence>
<feature type="compositionally biased region" description="Low complexity" evidence="11">
    <location>
        <begin position="28"/>
        <end position="45"/>
    </location>
</feature>
<dbReference type="AlphaFoldDB" id="A0A7R9BGJ2"/>
<feature type="domain" description="SH3" evidence="12">
    <location>
        <begin position="344"/>
        <end position="403"/>
    </location>
</feature>
<keyword evidence="14" id="KW-1185">Reference proteome</keyword>
<dbReference type="Gene3D" id="3.30.230.10">
    <property type="match status" value="1"/>
</dbReference>
<evidence type="ECO:0000256" key="10">
    <source>
        <dbReference type="PROSITE-ProRule" id="PRU00192"/>
    </source>
</evidence>
<keyword evidence="4" id="KW-0479">Metal-binding</keyword>
<dbReference type="SMART" id="SM00326">
    <property type="entry name" value="SH3"/>
    <property type="match status" value="2"/>
</dbReference>
<dbReference type="Pfam" id="PF00288">
    <property type="entry name" value="GHMP_kinases_N"/>
    <property type="match status" value="1"/>
</dbReference>
<dbReference type="GO" id="GO:0004335">
    <property type="term" value="F:galactokinase activity"/>
    <property type="evidence" value="ECO:0007669"/>
    <property type="project" value="InterPro"/>
</dbReference>
<reference evidence="13" key="1">
    <citation type="submission" date="2020-11" db="EMBL/GenBank/DDBJ databases">
        <authorList>
            <person name="Tran Van P."/>
        </authorList>
    </citation>
    <scope>NUCLEOTIDE SEQUENCE</scope>
</reference>
<keyword evidence="7" id="KW-0067">ATP-binding</keyword>
<dbReference type="Pfam" id="PF10509">
    <property type="entry name" value="GalKase_gal_bdg"/>
    <property type="match status" value="1"/>
</dbReference>
<dbReference type="EMBL" id="OA882154">
    <property type="protein sequence ID" value="CAD7273311.1"/>
    <property type="molecule type" value="Genomic_DNA"/>
</dbReference>
<evidence type="ECO:0000259" key="12">
    <source>
        <dbReference type="PROSITE" id="PS50002"/>
    </source>
</evidence>
<dbReference type="InterPro" id="IPR020568">
    <property type="entry name" value="Ribosomal_Su5_D2-typ_SF"/>
</dbReference>
<evidence type="ECO:0000313" key="14">
    <source>
        <dbReference type="Proteomes" id="UP000678499"/>
    </source>
</evidence>
<evidence type="ECO:0000256" key="8">
    <source>
        <dbReference type="ARBA" id="ARBA00022842"/>
    </source>
</evidence>
<feature type="domain" description="SH3" evidence="12">
    <location>
        <begin position="281"/>
        <end position="341"/>
    </location>
</feature>
<protein>
    <recommendedName>
        <fullName evidence="12">SH3 domain-containing protein</fullName>
    </recommendedName>
</protein>
<feature type="region of interest" description="Disordered" evidence="11">
    <location>
        <begin position="1"/>
        <end position="71"/>
    </location>
</feature>
<evidence type="ECO:0000256" key="7">
    <source>
        <dbReference type="ARBA" id="ARBA00022840"/>
    </source>
</evidence>
<accession>A0A7R9BGJ2</accession>
<dbReference type="OrthoDB" id="275179at2759"/>
<evidence type="ECO:0000256" key="2">
    <source>
        <dbReference type="ARBA" id="ARBA00022443"/>
    </source>
</evidence>
<keyword evidence="5" id="KW-0547">Nucleotide-binding</keyword>
<dbReference type="SUPFAM" id="SSF50044">
    <property type="entry name" value="SH3-domain"/>
    <property type="match status" value="2"/>
</dbReference>